<dbReference type="InterPro" id="IPR046960">
    <property type="entry name" value="PPR_At4g14850-like_plant"/>
</dbReference>
<dbReference type="Proteomes" id="UP000236161">
    <property type="component" value="Unassembled WGS sequence"/>
</dbReference>
<dbReference type="OrthoDB" id="185373at2759"/>
<dbReference type="GO" id="GO:0003723">
    <property type="term" value="F:RNA binding"/>
    <property type="evidence" value="ECO:0007669"/>
    <property type="project" value="InterPro"/>
</dbReference>
<dbReference type="Pfam" id="PF01535">
    <property type="entry name" value="PPR"/>
    <property type="match status" value="2"/>
</dbReference>
<dbReference type="FunFam" id="1.25.40.10:FF:000309">
    <property type="entry name" value="Pentatricopeptide repeat-containing protein, chloroplastic"/>
    <property type="match status" value="1"/>
</dbReference>
<dbReference type="InterPro" id="IPR032867">
    <property type="entry name" value="DYW_dom"/>
</dbReference>
<dbReference type="InterPro" id="IPR046849">
    <property type="entry name" value="E2_motif"/>
</dbReference>
<dbReference type="EC" id="3.6.1.-" evidence="4"/>
<dbReference type="InterPro" id="IPR046848">
    <property type="entry name" value="E_motif"/>
</dbReference>
<gene>
    <name evidence="4" type="primary">PCMP-H43</name>
    <name evidence="4" type="ORF">AXF42_Ash019628</name>
</gene>
<keyword evidence="1" id="KW-0677">Repeat</keyword>
<dbReference type="PROSITE" id="PS51375">
    <property type="entry name" value="PPR"/>
    <property type="match status" value="4"/>
</dbReference>
<dbReference type="Gene3D" id="1.25.40.10">
    <property type="entry name" value="Tetratricopeptide repeat domain"/>
    <property type="match status" value="3"/>
</dbReference>
<protein>
    <submittedName>
        <fullName evidence="4">Pentatricopeptide repeat-containing protein</fullName>
        <ecNumber evidence="4">3.6.1.-</ecNumber>
    </submittedName>
</protein>
<sequence length="707" mass="79277">MMVIFLITKLCCVESNKPKTVPCFLDDFHFQHTFDANFSSSLSLPLLLHLSFAASSFILSLLAKRGFQFLHSFPASVECYLYHSIADQLLDEMPQLKFSHFSNAIRRHTKKRSFVQVLQVYISMLRHGIRANGSTFPSILKACTELTSLSLGLAIHAHAILLGFEAATFIQNGIIVMYAKFGKIDVAREVFDELSERNVVSWTSIISGCAHNGFALEAIKIFKTMRKDSDVIPDFIALVSVLKAFTDVGDLEQGRCVHALALKFGLEDEPDLLVTLTSMYAKCGQVHTARYLFDQVPSVDVILWNAMISGYAKNGHADEAVVLFKKMITWKSRPDSITLRSAILACAQVGSLEAARWIWEFVRESEFRDDTFVNTAIIDMFAKCGSMVIARCIFDNIPHKDVVVWSAMIMGYGLHGQGNEAISLFHEMVQSKVMPNDVTFIGLLSACKHSGFVEEGRKYFYSMRDHAVEPRHQHYACIVDLLARSGHLDEAYEFIRGMPMAPEVTVWGALLNGCRIYGHVELGKHAAEQVFAIEPHNAGHYVQLSNIFASARMWKDVANVRVLMKERGVNKATGFSSIDVNGKLQSFFAGDKSHPRSKEIFAMLGELEGMLRKSGFVPHTDSALHDLSPEEMEESLCNHSERIAIAYGLISTTPGTTLRITKNLRACVNCHSATKFISKLVKREIVVRDANRFHHFKDGLCSCRDYW</sequence>
<dbReference type="AlphaFoldDB" id="A0A2I0A3K0"/>
<dbReference type="SUPFAM" id="SSF48452">
    <property type="entry name" value="TPR-like"/>
    <property type="match status" value="1"/>
</dbReference>
<feature type="domain" description="DYW" evidence="3">
    <location>
        <begin position="615"/>
        <end position="707"/>
    </location>
</feature>
<feature type="repeat" description="PPR" evidence="2">
    <location>
        <begin position="198"/>
        <end position="228"/>
    </location>
</feature>
<evidence type="ECO:0000256" key="2">
    <source>
        <dbReference type="PROSITE-ProRule" id="PRU00708"/>
    </source>
</evidence>
<feature type="repeat" description="PPR" evidence="2">
    <location>
        <begin position="436"/>
        <end position="470"/>
    </location>
</feature>
<dbReference type="PANTHER" id="PTHR47926:SF396">
    <property type="entry name" value="PENTATRICOPEPTIDE REPEAT-CONTAINING PROTEIN"/>
    <property type="match status" value="1"/>
</dbReference>
<dbReference type="FunFam" id="1.25.40.10:FF:000682">
    <property type="entry name" value="Pentatricopeptide repeat-containing protein At3g16610"/>
    <property type="match status" value="1"/>
</dbReference>
<dbReference type="GO" id="GO:0008270">
    <property type="term" value="F:zinc ion binding"/>
    <property type="evidence" value="ECO:0007669"/>
    <property type="project" value="InterPro"/>
</dbReference>
<dbReference type="InterPro" id="IPR011990">
    <property type="entry name" value="TPR-like_helical_dom_sf"/>
</dbReference>
<organism evidence="4 5">
    <name type="scientific">Apostasia shenzhenica</name>
    <dbReference type="NCBI Taxonomy" id="1088818"/>
    <lineage>
        <taxon>Eukaryota</taxon>
        <taxon>Viridiplantae</taxon>
        <taxon>Streptophyta</taxon>
        <taxon>Embryophyta</taxon>
        <taxon>Tracheophyta</taxon>
        <taxon>Spermatophyta</taxon>
        <taxon>Magnoliopsida</taxon>
        <taxon>Liliopsida</taxon>
        <taxon>Asparagales</taxon>
        <taxon>Orchidaceae</taxon>
        <taxon>Apostasioideae</taxon>
        <taxon>Apostasia</taxon>
    </lineage>
</organism>
<keyword evidence="5" id="KW-1185">Reference proteome</keyword>
<dbReference type="GO" id="GO:0016787">
    <property type="term" value="F:hydrolase activity"/>
    <property type="evidence" value="ECO:0007669"/>
    <property type="project" value="UniProtKB-KW"/>
</dbReference>
<dbReference type="Pfam" id="PF13041">
    <property type="entry name" value="PPR_2"/>
    <property type="match status" value="2"/>
</dbReference>
<evidence type="ECO:0000256" key="1">
    <source>
        <dbReference type="ARBA" id="ARBA00022737"/>
    </source>
</evidence>
<keyword evidence="4" id="KW-0378">Hydrolase</keyword>
<feature type="repeat" description="PPR" evidence="2">
    <location>
        <begin position="401"/>
        <end position="435"/>
    </location>
</feature>
<dbReference type="FunFam" id="1.25.40.10:FF:000366">
    <property type="entry name" value="Pentatricopeptide (PPR) repeat-containing protein"/>
    <property type="match status" value="1"/>
</dbReference>
<dbReference type="PANTHER" id="PTHR47926">
    <property type="entry name" value="PENTATRICOPEPTIDE REPEAT-CONTAINING PROTEIN"/>
    <property type="match status" value="1"/>
</dbReference>
<evidence type="ECO:0000313" key="5">
    <source>
        <dbReference type="Proteomes" id="UP000236161"/>
    </source>
</evidence>
<feature type="repeat" description="PPR" evidence="2">
    <location>
        <begin position="300"/>
        <end position="334"/>
    </location>
</feature>
<dbReference type="EMBL" id="KZ452031">
    <property type="protein sequence ID" value="PKA50109.1"/>
    <property type="molecule type" value="Genomic_DNA"/>
</dbReference>
<accession>A0A2I0A3K0</accession>
<dbReference type="Pfam" id="PF14432">
    <property type="entry name" value="DYW_deaminase"/>
    <property type="match status" value="1"/>
</dbReference>
<dbReference type="FunFam" id="1.25.40.10:FF:000031">
    <property type="entry name" value="Pentatricopeptide repeat-containing protein mitochondrial"/>
    <property type="match status" value="1"/>
</dbReference>
<dbReference type="InterPro" id="IPR002885">
    <property type="entry name" value="PPR_rpt"/>
</dbReference>
<evidence type="ECO:0000259" key="3">
    <source>
        <dbReference type="Pfam" id="PF14432"/>
    </source>
</evidence>
<dbReference type="GO" id="GO:0009451">
    <property type="term" value="P:RNA modification"/>
    <property type="evidence" value="ECO:0007669"/>
    <property type="project" value="InterPro"/>
</dbReference>
<evidence type="ECO:0000313" key="4">
    <source>
        <dbReference type="EMBL" id="PKA50109.1"/>
    </source>
</evidence>
<dbReference type="Pfam" id="PF20430">
    <property type="entry name" value="Eplus_motif"/>
    <property type="match status" value="1"/>
</dbReference>
<dbReference type="Pfam" id="PF20431">
    <property type="entry name" value="E_motif"/>
    <property type="match status" value="1"/>
</dbReference>
<name>A0A2I0A3K0_9ASPA</name>
<proteinExistence type="predicted"/>
<reference evidence="4 5" key="1">
    <citation type="journal article" date="2017" name="Nature">
        <title>The Apostasia genome and the evolution of orchids.</title>
        <authorList>
            <person name="Zhang G.Q."/>
            <person name="Liu K.W."/>
            <person name="Li Z."/>
            <person name="Lohaus R."/>
            <person name="Hsiao Y.Y."/>
            <person name="Niu S.C."/>
            <person name="Wang J.Y."/>
            <person name="Lin Y.C."/>
            <person name="Xu Q."/>
            <person name="Chen L.J."/>
            <person name="Yoshida K."/>
            <person name="Fujiwara S."/>
            <person name="Wang Z.W."/>
            <person name="Zhang Y.Q."/>
            <person name="Mitsuda N."/>
            <person name="Wang M."/>
            <person name="Liu G.H."/>
            <person name="Pecoraro L."/>
            <person name="Huang H.X."/>
            <person name="Xiao X.J."/>
            <person name="Lin M."/>
            <person name="Wu X.Y."/>
            <person name="Wu W.L."/>
            <person name="Chen Y.Y."/>
            <person name="Chang S.B."/>
            <person name="Sakamoto S."/>
            <person name="Ohme-Takagi M."/>
            <person name="Yagi M."/>
            <person name="Zeng S.J."/>
            <person name="Shen C.Y."/>
            <person name="Yeh C.M."/>
            <person name="Luo Y.B."/>
            <person name="Tsai W.C."/>
            <person name="Van de Peer Y."/>
            <person name="Liu Z.J."/>
        </authorList>
    </citation>
    <scope>NUCLEOTIDE SEQUENCE [LARGE SCALE GENOMIC DNA]</scope>
    <source>
        <strain evidence="5">cv. Shenzhen</strain>
        <tissue evidence="4">Stem</tissue>
    </source>
</reference>
<dbReference type="NCBIfam" id="TIGR00756">
    <property type="entry name" value="PPR"/>
    <property type="match status" value="3"/>
</dbReference>